<accession>A0AA36EB80</accession>
<feature type="transmembrane region" description="Helical" evidence="2">
    <location>
        <begin position="117"/>
        <end position="135"/>
    </location>
</feature>
<name>A0AA36EB80_LACSI</name>
<feature type="compositionally biased region" description="Polar residues" evidence="1">
    <location>
        <begin position="181"/>
        <end position="209"/>
    </location>
</feature>
<reference evidence="3" key="1">
    <citation type="submission" date="2023-04" db="EMBL/GenBank/DDBJ databases">
        <authorList>
            <person name="Vijverberg K."/>
            <person name="Xiong W."/>
            <person name="Schranz E."/>
        </authorList>
    </citation>
    <scope>NUCLEOTIDE SEQUENCE</scope>
</reference>
<evidence type="ECO:0000256" key="1">
    <source>
        <dbReference type="SAM" id="MobiDB-lite"/>
    </source>
</evidence>
<keyword evidence="2" id="KW-0472">Membrane</keyword>
<gene>
    <name evidence="3" type="ORF">LSALG_LOCUS29248</name>
</gene>
<dbReference type="Proteomes" id="UP001177003">
    <property type="component" value="Chromosome 6"/>
</dbReference>
<dbReference type="AlphaFoldDB" id="A0AA36EB80"/>
<keyword evidence="2" id="KW-0812">Transmembrane</keyword>
<protein>
    <submittedName>
        <fullName evidence="3">Uncharacterized protein</fullName>
    </submittedName>
</protein>
<evidence type="ECO:0000256" key="2">
    <source>
        <dbReference type="SAM" id="Phobius"/>
    </source>
</evidence>
<evidence type="ECO:0000313" key="4">
    <source>
        <dbReference type="Proteomes" id="UP001177003"/>
    </source>
</evidence>
<evidence type="ECO:0000313" key="3">
    <source>
        <dbReference type="EMBL" id="CAI9290036.1"/>
    </source>
</evidence>
<keyword evidence="2" id="KW-1133">Transmembrane helix</keyword>
<keyword evidence="4" id="KW-1185">Reference proteome</keyword>
<dbReference type="EMBL" id="OX465082">
    <property type="protein sequence ID" value="CAI9290036.1"/>
    <property type="molecule type" value="Genomic_DNA"/>
</dbReference>
<organism evidence="3 4">
    <name type="scientific">Lactuca saligna</name>
    <name type="common">Willowleaf lettuce</name>
    <dbReference type="NCBI Taxonomy" id="75948"/>
    <lineage>
        <taxon>Eukaryota</taxon>
        <taxon>Viridiplantae</taxon>
        <taxon>Streptophyta</taxon>
        <taxon>Embryophyta</taxon>
        <taxon>Tracheophyta</taxon>
        <taxon>Spermatophyta</taxon>
        <taxon>Magnoliopsida</taxon>
        <taxon>eudicotyledons</taxon>
        <taxon>Gunneridae</taxon>
        <taxon>Pentapetalae</taxon>
        <taxon>asterids</taxon>
        <taxon>campanulids</taxon>
        <taxon>Asterales</taxon>
        <taxon>Asteraceae</taxon>
        <taxon>Cichorioideae</taxon>
        <taxon>Cichorieae</taxon>
        <taxon>Lactucinae</taxon>
        <taxon>Lactuca</taxon>
    </lineage>
</organism>
<feature type="region of interest" description="Disordered" evidence="1">
    <location>
        <begin position="181"/>
        <end position="210"/>
    </location>
</feature>
<proteinExistence type="predicted"/>
<sequence length="226" mass="24649">MASAQTLTPSSSEFDTLQEAYGLTPADGVEFPAPSSLITRPSAGKVGIYLKTIDAFQEEILWCNGCNVQMLTPGVVHKIMAFEMICRANNIIPDYFIFKFFFRFGATNDKYTFSSRGLVYVYFLTVVFSVFLSGVECSVSMDSVLRGCYQGKLEHHVVNLYETLPPPRRLTNVVRVPPQPVGSSIASESQLSSHTVTTPPTASRSSTGLATDGVVDNKVGIVVGDR</sequence>